<evidence type="ECO:0000259" key="1">
    <source>
        <dbReference type="Pfam" id="PF02625"/>
    </source>
</evidence>
<gene>
    <name evidence="3" type="ORF">SAMN04487991_3416</name>
</gene>
<keyword evidence="4" id="KW-1185">Reference proteome</keyword>
<sequence>MNELHRTERTAQTEIPTTIQVCETDVPLRVFARDDALRDDLCLAIVTGVEGPSYRPLGAAMVISETGHHWGTLSSGCIEDDVILHARGALASGQGKRLRYGRGSPFMDLQLPCGGGLDITLIPRPEPLVITDALAGLSARRPIRVTITRDNRLVSGRLARGAQTGGQTFELHPRPRLVIFGKGPEARALFEMANATDIEAVLYSPDINPETEATPQAYPFTGPGWPDTVKLDARSAVALFFHDHDKEPPLLAHALSSPAFYVGALGSAAAHATRERALAALDLPWERIDRMVKPFGLVAHARAPHAIAAGVLAQVFEYAKLD</sequence>
<proteinExistence type="predicted"/>
<dbReference type="EMBL" id="FORH01000007">
    <property type="protein sequence ID" value="SFJ95827.1"/>
    <property type="molecule type" value="Genomic_DNA"/>
</dbReference>
<dbReference type="RefSeq" id="WP_090061913.1">
    <property type="nucleotide sequence ID" value="NZ_FORH01000007.1"/>
</dbReference>
<protein>
    <submittedName>
        <fullName evidence="3">Xanthine dehydrogenase accessory factor</fullName>
    </submittedName>
</protein>
<name>A0A1I3VNK9_9RHOB</name>
<dbReference type="InterPro" id="IPR027051">
    <property type="entry name" value="XdhC_Rossmann_dom"/>
</dbReference>
<dbReference type="InterPro" id="IPR003777">
    <property type="entry name" value="XdhC_CoxI"/>
</dbReference>
<dbReference type="Pfam" id="PF13478">
    <property type="entry name" value="XdhC_C"/>
    <property type="match status" value="1"/>
</dbReference>
<evidence type="ECO:0000313" key="4">
    <source>
        <dbReference type="Proteomes" id="UP000199630"/>
    </source>
</evidence>
<dbReference type="Pfam" id="PF02625">
    <property type="entry name" value="XdhC_CoxI"/>
    <property type="match status" value="1"/>
</dbReference>
<organism evidence="3 4">
    <name type="scientific">Celeribacter neptunius</name>
    <dbReference type="NCBI Taxonomy" id="588602"/>
    <lineage>
        <taxon>Bacteria</taxon>
        <taxon>Pseudomonadati</taxon>
        <taxon>Pseudomonadota</taxon>
        <taxon>Alphaproteobacteria</taxon>
        <taxon>Rhodobacterales</taxon>
        <taxon>Roseobacteraceae</taxon>
        <taxon>Celeribacter</taxon>
    </lineage>
</organism>
<feature type="domain" description="XdhC Rossmann" evidence="2">
    <location>
        <begin position="177"/>
        <end position="315"/>
    </location>
</feature>
<dbReference type="Proteomes" id="UP000199630">
    <property type="component" value="Unassembled WGS sequence"/>
</dbReference>
<dbReference type="InterPro" id="IPR052698">
    <property type="entry name" value="MoCofactor_Util/Proc"/>
</dbReference>
<dbReference type="AlphaFoldDB" id="A0A1I3VNK9"/>
<dbReference type="PANTHER" id="PTHR30388:SF4">
    <property type="entry name" value="MOLYBDENUM COFACTOR INSERTION CHAPERONE PAOD"/>
    <property type="match status" value="1"/>
</dbReference>
<evidence type="ECO:0000313" key="3">
    <source>
        <dbReference type="EMBL" id="SFJ95827.1"/>
    </source>
</evidence>
<feature type="domain" description="XdhC- CoxI" evidence="1">
    <location>
        <begin position="41"/>
        <end position="101"/>
    </location>
</feature>
<dbReference type="PANTHER" id="PTHR30388">
    <property type="entry name" value="ALDEHYDE OXIDOREDUCTASE MOLYBDENUM COFACTOR ASSEMBLY PROTEIN"/>
    <property type="match status" value="1"/>
</dbReference>
<reference evidence="4" key="1">
    <citation type="submission" date="2016-10" db="EMBL/GenBank/DDBJ databases">
        <authorList>
            <person name="Varghese N."/>
            <person name="Submissions S."/>
        </authorList>
    </citation>
    <scope>NUCLEOTIDE SEQUENCE [LARGE SCALE GENOMIC DNA]</scope>
    <source>
        <strain evidence="4">DSM 26471</strain>
    </source>
</reference>
<dbReference type="Gene3D" id="3.40.50.720">
    <property type="entry name" value="NAD(P)-binding Rossmann-like Domain"/>
    <property type="match status" value="1"/>
</dbReference>
<dbReference type="STRING" id="588602.SAMN04487991_3416"/>
<dbReference type="OrthoDB" id="9815497at2"/>
<accession>A0A1I3VNK9</accession>
<evidence type="ECO:0000259" key="2">
    <source>
        <dbReference type="Pfam" id="PF13478"/>
    </source>
</evidence>